<dbReference type="STRING" id="1254432.SCE1572_42405"/>
<dbReference type="AlphaFoldDB" id="S4Y8K5"/>
<dbReference type="HOGENOM" id="CLU_2773724_0_0_7"/>
<gene>
    <name evidence="2" type="ORF">SCE1572_42405</name>
</gene>
<feature type="compositionally biased region" description="Low complexity" evidence="1">
    <location>
        <begin position="1"/>
        <end position="16"/>
    </location>
</feature>
<dbReference type="KEGG" id="scu:SCE1572_42405"/>
<name>S4Y8K5_SORCE</name>
<dbReference type="EMBL" id="CP003969">
    <property type="protein sequence ID" value="AGP40575.1"/>
    <property type="molecule type" value="Genomic_DNA"/>
</dbReference>
<feature type="region of interest" description="Disordered" evidence="1">
    <location>
        <begin position="1"/>
        <end position="69"/>
    </location>
</feature>
<protein>
    <submittedName>
        <fullName evidence="2">Uncharacterized protein</fullName>
    </submittedName>
</protein>
<feature type="compositionally biased region" description="Low complexity" evidence="1">
    <location>
        <begin position="32"/>
        <end position="46"/>
    </location>
</feature>
<evidence type="ECO:0000313" key="2">
    <source>
        <dbReference type="EMBL" id="AGP40575.1"/>
    </source>
</evidence>
<reference evidence="2 3" key="1">
    <citation type="journal article" date="2013" name="Sci. Rep.">
        <title>Extraordinary expansion of a Sorangium cellulosum genome from an alkaline milieu.</title>
        <authorList>
            <person name="Han K."/>
            <person name="Li Z.F."/>
            <person name="Peng R."/>
            <person name="Zhu L.P."/>
            <person name="Zhou T."/>
            <person name="Wang L.G."/>
            <person name="Li S.G."/>
            <person name="Zhang X.B."/>
            <person name="Hu W."/>
            <person name="Wu Z.H."/>
            <person name="Qin N."/>
            <person name="Li Y.Z."/>
        </authorList>
    </citation>
    <scope>NUCLEOTIDE SEQUENCE [LARGE SCALE GENOMIC DNA]</scope>
    <source>
        <strain evidence="2 3">So0157-2</strain>
    </source>
</reference>
<sequence>MPAAADSDATAHSTPALRRKSPLASVMPAPPGGARAPGARRAIAAPTRVPRADRAAPNAAVLPRRSGIE</sequence>
<accession>S4Y8K5</accession>
<evidence type="ECO:0000256" key="1">
    <source>
        <dbReference type="SAM" id="MobiDB-lite"/>
    </source>
</evidence>
<organism evidence="2 3">
    <name type="scientific">Sorangium cellulosum So0157-2</name>
    <dbReference type="NCBI Taxonomy" id="1254432"/>
    <lineage>
        <taxon>Bacteria</taxon>
        <taxon>Pseudomonadati</taxon>
        <taxon>Myxococcota</taxon>
        <taxon>Polyangia</taxon>
        <taxon>Polyangiales</taxon>
        <taxon>Polyangiaceae</taxon>
        <taxon>Sorangium</taxon>
    </lineage>
</organism>
<evidence type="ECO:0000313" key="3">
    <source>
        <dbReference type="Proteomes" id="UP000014803"/>
    </source>
</evidence>
<dbReference type="Proteomes" id="UP000014803">
    <property type="component" value="Chromosome"/>
</dbReference>
<proteinExistence type="predicted"/>